<gene>
    <name evidence="2" type="ORF">PIB30_055954</name>
</gene>
<name>A0ABU6RJ51_9FABA</name>
<protein>
    <submittedName>
        <fullName evidence="2">Uncharacterized protein</fullName>
    </submittedName>
</protein>
<feature type="coiled-coil region" evidence="1">
    <location>
        <begin position="54"/>
        <end position="109"/>
    </location>
</feature>
<keyword evidence="1" id="KW-0175">Coiled coil</keyword>
<evidence type="ECO:0000313" key="2">
    <source>
        <dbReference type="EMBL" id="MED6124101.1"/>
    </source>
</evidence>
<reference evidence="2 3" key="1">
    <citation type="journal article" date="2023" name="Plants (Basel)">
        <title>Bridging the Gap: Combining Genomics and Transcriptomics Approaches to Understand Stylosanthes scabra, an Orphan Legume from the Brazilian Caatinga.</title>
        <authorList>
            <person name="Ferreira-Neto J.R.C."/>
            <person name="da Silva M.D."/>
            <person name="Binneck E."/>
            <person name="de Melo N.F."/>
            <person name="da Silva R.H."/>
            <person name="de Melo A.L.T.M."/>
            <person name="Pandolfi V."/>
            <person name="Bustamante F.O."/>
            <person name="Brasileiro-Vidal A.C."/>
            <person name="Benko-Iseppon A.M."/>
        </authorList>
    </citation>
    <scope>NUCLEOTIDE SEQUENCE [LARGE SCALE GENOMIC DNA]</scope>
    <source>
        <tissue evidence="2">Leaves</tissue>
    </source>
</reference>
<organism evidence="2 3">
    <name type="scientific">Stylosanthes scabra</name>
    <dbReference type="NCBI Taxonomy" id="79078"/>
    <lineage>
        <taxon>Eukaryota</taxon>
        <taxon>Viridiplantae</taxon>
        <taxon>Streptophyta</taxon>
        <taxon>Embryophyta</taxon>
        <taxon>Tracheophyta</taxon>
        <taxon>Spermatophyta</taxon>
        <taxon>Magnoliopsida</taxon>
        <taxon>eudicotyledons</taxon>
        <taxon>Gunneridae</taxon>
        <taxon>Pentapetalae</taxon>
        <taxon>rosids</taxon>
        <taxon>fabids</taxon>
        <taxon>Fabales</taxon>
        <taxon>Fabaceae</taxon>
        <taxon>Papilionoideae</taxon>
        <taxon>50 kb inversion clade</taxon>
        <taxon>dalbergioids sensu lato</taxon>
        <taxon>Dalbergieae</taxon>
        <taxon>Pterocarpus clade</taxon>
        <taxon>Stylosanthes</taxon>
    </lineage>
</organism>
<dbReference type="Proteomes" id="UP001341840">
    <property type="component" value="Unassembled WGS sequence"/>
</dbReference>
<evidence type="ECO:0000313" key="3">
    <source>
        <dbReference type="Proteomes" id="UP001341840"/>
    </source>
</evidence>
<accession>A0ABU6RJ51</accession>
<evidence type="ECO:0000256" key="1">
    <source>
        <dbReference type="SAM" id="Coils"/>
    </source>
</evidence>
<comment type="caution">
    <text evidence="2">The sequence shown here is derived from an EMBL/GenBank/DDBJ whole genome shotgun (WGS) entry which is preliminary data.</text>
</comment>
<keyword evidence="3" id="KW-1185">Reference proteome</keyword>
<dbReference type="EMBL" id="JASCZI010030650">
    <property type="protein sequence ID" value="MED6124101.1"/>
    <property type="molecule type" value="Genomic_DNA"/>
</dbReference>
<sequence length="121" mass="13571">MANGLNVLHQTSAKYAEAVSQIVPVLEQGKESEQTMMLRIKVLEDELLEARTGLANIRATNRGLSDKLRHLEKVRDSNASATLVAESDLKKAREVCVVVKHEVEKLTKQQARLKLSLRRLI</sequence>
<proteinExistence type="predicted"/>